<dbReference type="InterPro" id="IPR050553">
    <property type="entry name" value="Thioredoxin_ResA/DsbE_sf"/>
</dbReference>
<keyword evidence="3" id="KW-0472">Membrane</keyword>
<protein>
    <recommendedName>
        <fullName evidence="4">Thioredoxin domain-containing protein</fullName>
    </recommendedName>
</protein>
<feature type="transmembrane region" description="Helical" evidence="3">
    <location>
        <begin position="20"/>
        <end position="42"/>
    </location>
</feature>
<dbReference type="PROSITE" id="PS00194">
    <property type="entry name" value="THIOREDOXIN_1"/>
    <property type="match status" value="1"/>
</dbReference>
<dbReference type="SUPFAM" id="SSF52833">
    <property type="entry name" value="Thioredoxin-like"/>
    <property type="match status" value="1"/>
</dbReference>
<dbReference type="InterPro" id="IPR000866">
    <property type="entry name" value="AhpC/TSA"/>
</dbReference>
<proteinExistence type="predicted"/>
<gene>
    <name evidence="5" type="ORF">CHM34_10285</name>
</gene>
<dbReference type="InterPro" id="IPR013766">
    <property type="entry name" value="Thioredoxin_domain"/>
</dbReference>
<dbReference type="PANTHER" id="PTHR42852">
    <property type="entry name" value="THIOL:DISULFIDE INTERCHANGE PROTEIN DSBE"/>
    <property type="match status" value="1"/>
</dbReference>
<accession>A0A235B6G9</accession>
<dbReference type="Proteomes" id="UP000215459">
    <property type="component" value="Unassembled WGS sequence"/>
</dbReference>
<keyword evidence="1" id="KW-1015">Disulfide bond</keyword>
<evidence type="ECO:0000259" key="4">
    <source>
        <dbReference type="PROSITE" id="PS51352"/>
    </source>
</evidence>
<reference evidence="5 6" key="1">
    <citation type="submission" date="2017-07" db="EMBL/GenBank/DDBJ databases">
        <title>The genome sequence of Paludifilum halophilum highlights mechanisms for microbial adaptation to high salt environemnts.</title>
        <authorList>
            <person name="Belbahri L."/>
        </authorList>
    </citation>
    <scope>NUCLEOTIDE SEQUENCE [LARGE SCALE GENOMIC DNA]</scope>
    <source>
        <strain evidence="5 6">DSM 102817</strain>
    </source>
</reference>
<dbReference type="InterPro" id="IPR017937">
    <property type="entry name" value="Thioredoxin_CS"/>
</dbReference>
<dbReference type="PANTHER" id="PTHR42852:SF17">
    <property type="entry name" value="THIOREDOXIN-LIKE PROTEIN HI_1115"/>
    <property type="match status" value="1"/>
</dbReference>
<dbReference type="OrthoDB" id="25753at2"/>
<dbReference type="CDD" id="cd02966">
    <property type="entry name" value="TlpA_like_family"/>
    <property type="match status" value="1"/>
</dbReference>
<keyword evidence="3" id="KW-1133">Transmembrane helix</keyword>
<keyword evidence="3" id="KW-0812">Transmembrane</keyword>
<name>A0A235B6G9_9BACL</name>
<dbReference type="Pfam" id="PF00578">
    <property type="entry name" value="AhpC-TSA"/>
    <property type="match status" value="1"/>
</dbReference>
<dbReference type="AlphaFoldDB" id="A0A235B6G9"/>
<evidence type="ECO:0000313" key="6">
    <source>
        <dbReference type="Proteomes" id="UP000215459"/>
    </source>
</evidence>
<feature type="compositionally biased region" description="Polar residues" evidence="2">
    <location>
        <begin position="48"/>
        <end position="66"/>
    </location>
</feature>
<dbReference type="EMBL" id="NOWF01000005">
    <property type="protein sequence ID" value="OYD07832.1"/>
    <property type="molecule type" value="Genomic_DNA"/>
</dbReference>
<dbReference type="GO" id="GO:0016209">
    <property type="term" value="F:antioxidant activity"/>
    <property type="evidence" value="ECO:0007669"/>
    <property type="project" value="InterPro"/>
</dbReference>
<evidence type="ECO:0000256" key="2">
    <source>
        <dbReference type="SAM" id="MobiDB-lite"/>
    </source>
</evidence>
<keyword evidence="6" id="KW-1185">Reference proteome</keyword>
<feature type="domain" description="Thioredoxin" evidence="4">
    <location>
        <begin position="85"/>
        <end position="224"/>
    </location>
</feature>
<dbReference type="InterPro" id="IPR036249">
    <property type="entry name" value="Thioredoxin-like_sf"/>
</dbReference>
<dbReference type="GO" id="GO:0016491">
    <property type="term" value="F:oxidoreductase activity"/>
    <property type="evidence" value="ECO:0007669"/>
    <property type="project" value="InterPro"/>
</dbReference>
<dbReference type="Gene3D" id="3.40.30.10">
    <property type="entry name" value="Glutaredoxin"/>
    <property type="match status" value="1"/>
</dbReference>
<organism evidence="5 6">
    <name type="scientific">Paludifilum halophilum</name>
    <dbReference type="NCBI Taxonomy" id="1642702"/>
    <lineage>
        <taxon>Bacteria</taxon>
        <taxon>Bacillati</taxon>
        <taxon>Bacillota</taxon>
        <taxon>Bacilli</taxon>
        <taxon>Bacillales</taxon>
        <taxon>Thermoactinomycetaceae</taxon>
        <taxon>Paludifilum</taxon>
    </lineage>
</organism>
<sequence>MNDTKRRIGGNSVGDKKTFWRNLLVSAVIVAAVAGAVITGLGKENAKEQSTSPDAKTAATSDSEQGGSDREGDESNQPTGGEAKPAEGFEAPDFTLKTLDGKTVTLSDNDGKPSIINVWASWCPPCKKEMPLLQKAYKKYGDQVNFHMVNLTIQDNKEKMESYLEEKEFTFPVLLDETGEIVESYGVVGIPQTYAVDEKGKVIRHIQGEMSEKQLEELMKELTS</sequence>
<evidence type="ECO:0000313" key="5">
    <source>
        <dbReference type="EMBL" id="OYD07832.1"/>
    </source>
</evidence>
<feature type="region of interest" description="Disordered" evidence="2">
    <location>
        <begin position="42"/>
        <end position="92"/>
    </location>
</feature>
<evidence type="ECO:0000256" key="3">
    <source>
        <dbReference type="SAM" id="Phobius"/>
    </source>
</evidence>
<comment type="caution">
    <text evidence="5">The sequence shown here is derived from an EMBL/GenBank/DDBJ whole genome shotgun (WGS) entry which is preliminary data.</text>
</comment>
<dbReference type="PROSITE" id="PS51352">
    <property type="entry name" value="THIOREDOXIN_2"/>
    <property type="match status" value="1"/>
</dbReference>
<evidence type="ECO:0000256" key="1">
    <source>
        <dbReference type="ARBA" id="ARBA00023157"/>
    </source>
</evidence>